<feature type="transmembrane region" description="Helical" evidence="1">
    <location>
        <begin position="567"/>
        <end position="589"/>
    </location>
</feature>
<dbReference type="PROSITE" id="PS50011">
    <property type="entry name" value="PROTEIN_KINASE_DOM"/>
    <property type="match status" value="1"/>
</dbReference>
<dbReference type="Pfam" id="PF00090">
    <property type="entry name" value="TSP_1"/>
    <property type="match status" value="3"/>
</dbReference>
<keyword evidence="1" id="KW-1133">Transmembrane helix</keyword>
<feature type="transmembrane region" description="Helical" evidence="1">
    <location>
        <begin position="17"/>
        <end position="37"/>
    </location>
</feature>
<dbReference type="SUPFAM" id="SSF56112">
    <property type="entry name" value="Protein kinase-like (PK-like)"/>
    <property type="match status" value="1"/>
</dbReference>
<keyword evidence="1" id="KW-0812">Transmembrane</keyword>
<dbReference type="InterPro" id="IPR036383">
    <property type="entry name" value="TSP1_rpt_sf"/>
</dbReference>
<dbReference type="PROSITE" id="PS50092">
    <property type="entry name" value="TSP1"/>
    <property type="match status" value="3"/>
</dbReference>
<dbReference type="Gene3D" id="3.30.200.20">
    <property type="entry name" value="Phosphorylase Kinase, domain 1"/>
    <property type="match status" value="1"/>
</dbReference>
<keyword evidence="4" id="KW-1185">Reference proteome</keyword>
<dbReference type="PRINTS" id="PR00109">
    <property type="entry name" value="TYRKINASE"/>
</dbReference>
<dbReference type="InterPro" id="IPR001245">
    <property type="entry name" value="Ser-Thr/Tyr_kinase_cat_dom"/>
</dbReference>
<dbReference type="InterPro" id="IPR050122">
    <property type="entry name" value="RTK"/>
</dbReference>
<dbReference type="SUPFAM" id="SSF82895">
    <property type="entry name" value="TSP-1 type 1 repeat"/>
    <property type="match status" value="3"/>
</dbReference>
<name>A0ABN8SPW8_9CNID</name>
<reference evidence="3 4" key="1">
    <citation type="submission" date="2022-05" db="EMBL/GenBank/DDBJ databases">
        <authorList>
            <consortium name="Genoscope - CEA"/>
            <person name="William W."/>
        </authorList>
    </citation>
    <scope>NUCLEOTIDE SEQUENCE [LARGE SCALE GENOMIC DNA]</scope>
</reference>
<evidence type="ECO:0000259" key="2">
    <source>
        <dbReference type="PROSITE" id="PS50011"/>
    </source>
</evidence>
<organism evidence="3 4">
    <name type="scientific">Porites evermanni</name>
    <dbReference type="NCBI Taxonomy" id="104178"/>
    <lineage>
        <taxon>Eukaryota</taxon>
        <taxon>Metazoa</taxon>
        <taxon>Cnidaria</taxon>
        <taxon>Anthozoa</taxon>
        <taxon>Hexacorallia</taxon>
        <taxon>Scleractinia</taxon>
        <taxon>Fungiina</taxon>
        <taxon>Poritidae</taxon>
        <taxon>Porites</taxon>
    </lineage>
</organism>
<feature type="transmembrane region" description="Helical" evidence="1">
    <location>
        <begin position="693"/>
        <end position="713"/>
    </location>
</feature>
<dbReference type="InterPro" id="IPR008266">
    <property type="entry name" value="Tyr_kinase_AS"/>
</dbReference>
<feature type="domain" description="Protein kinase" evidence="2">
    <location>
        <begin position="611"/>
        <end position="931"/>
    </location>
</feature>
<accession>A0ABN8SPW8</accession>
<dbReference type="PROSITE" id="PS00109">
    <property type="entry name" value="PROTEIN_KINASE_TYR"/>
    <property type="match status" value="1"/>
</dbReference>
<dbReference type="Proteomes" id="UP001159427">
    <property type="component" value="Unassembled WGS sequence"/>
</dbReference>
<comment type="caution">
    <text evidence="3">The sequence shown here is derived from an EMBL/GenBank/DDBJ whole genome shotgun (WGS) entry which is preliminary data.</text>
</comment>
<sequence>MKFLSDAFLRRISVQEIVYYGFYAVIGVTTLIAVFGMCSDDGKAVGSTLTPRTTGRSFEPVGCFRDKPEPRALPNRVKDFKMPVDWHKMNSSFMAIIHACAENVSQRYGFQYFAVQHYYECWTGPNGGLTYKEHGEKDNCYKFGDYGVGTVWSNFVYRFVKVNGRWSHWSSWQPCIVTCGYGYRIRTRSCTSPPPKWGGQECTGTNVSTSNCGLQICKRTTGRSFEPVGCFRDKPEPRALPNRVKDFKMPVDWHKMNSSFMAIIHACAENVSQRYGFQYFAVQHYYECWTGPNGGLTYKEHGEKDNCYKFGDYGVGTVWSNFVYRFVKVNGRWSHWSSWQPCIVTCGYGYRIRTRSCTSPPPKWGGQECTGTNVSTSNCGLQICKNQTVVDEFEPVGCFKDKGNQRALPVLLKSFKKLINWHNATATFMAVIRACASVAQQHGFRYFGIQDYGECWSGKNGDLSYNKHGKSYECNGLAHGVGKAWTNFVYRFVRVDGEWSQWFPWQPCSVTCDTGNRSRVRTCTEPVPKWGGQNCIGMNMSIDACSGGKCADSSKRSYLQSSGKSGLLAPLLGSFIGLVFLGAAVWFGLRFFRNRTNSELTDHWEVHFDDITLARIIGEGAFGKVYSGDFFKKSDGSRSRRISSRWGKKDTKYPKKPLRVAVKMLRNGATEEQKQDFLGEIELMKQIGYHRNVLNLLACCTLTTPMFLVVEFAKYGDLLNHLRQRREQVRDLDCASYVNTSTITRQGTPKDKGEHCNNVVTDADELHDDGKLTPADLLTFAWQIAKGMEFLSGKGFVHRDLAARNVLVCEGKLVKVADFGLSRYIYTEKVYHCKKARKLPIKWMSPEAIHDQVFTTESDVWAYGILLWEVGTLGGTPYPTIANQRLFQVLSSGYRLEKPPMCTEETYELMRLCWHEKPAERPSFTFIHEQLEQMMLRHCSYLDLSNANQYCHAQCCDTDSDVENTAF</sequence>
<dbReference type="SMART" id="SM00219">
    <property type="entry name" value="TyrKc"/>
    <property type="match status" value="1"/>
</dbReference>
<evidence type="ECO:0000256" key="1">
    <source>
        <dbReference type="SAM" id="Phobius"/>
    </source>
</evidence>
<dbReference type="PANTHER" id="PTHR24416:SF583">
    <property type="entry name" value="RECEPTOR PROTEIN-TYROSINE KINASE"/>
    <property type="match status" value="1"/>
</dbReference>
<dbReference type="InterPro" id="IPR020635">
    <property type="entry name" value="Tyr_kinase_cat_dom"/>
</dbReference>
<dbReference type="InterPro" id="IPR011009">
    <property type="entry name" value="Kinase-like_dom_sf"/>
</dbReference>
<dbReference type="Pfam" id="PF07714">
    <property type="entry name" value="PK_Tyr_Ser-Thr"/>
    <property type="match status" value="1"/>
</dbReference>
<keyword evidence="1" id="KW-0472">Membrane</keyword>
<dbReference type="Gene3D" id="2.20.100.10">
    <property type="entry name" value="Thrombospondin type-1 (TSP1) repeat"/>
    <property type="match status" value="3"/>
</dbReference>
<dbReference type="SMART" id="SM00209">
    <property type="entry name" value="TSP1"/>
    <property type="match status" value="3"/>
</dbReference>
<protein>
    <recommendedName>
        <fullName evidence="2">Protein kinase domain-containing protein</fullName>
    </recommendedName>
</protein>
<gene>
    <name evidence="3" type="ORF">PEVE_00023690</name>
</gene>
<dbReference type="InterPro" id="IPR000884">
    <property type="entry name" value="TSP1_rpt"/>
</dbReference>
<proteinExistence type="predicted"/>
<dbReference type="InterPro" id="IPR000719">
    <property type="entry name" value="Prot_kinase_dom"/>
</dbReference>
<dbReference type="EMBL" id="CALNXI010003145">
    <property type="protein sequence ID" value="CAH3192325.1"/>
    <property type="molecule type" value="Genomic_DNA"/>
</dbReference>
<evidence type="ECO:0000313" key="4">
    <source>
        <dbReference type="Proteomes" id="UP001159427"/>
    </source>
</evidence>
<dbReference type="PANTHER" id="PTHR24416">
    <property type="entry name" value="TYROSINE-PROTEIN KINASE RECEPTOR"/>
    <property type="match status" value="1"/>
</dbReference>
<dbReference type="CDD" id="cd00192">
    <property type="entry name" value="PTKc"/>
    <property type="match status" value="1"/>
</dbReference>
<evidence type="ECO:0000313" key="3">
    <source>
        <dbReference type="EMBL" id="CAH3192325.1"/>
    </source>
</evidence>
<dbReference type="Gene3D" id="1.10.510.10">
    <property type="entry name" value="Transferase(Phosphotransferase) domain 1"/>
    <property type="match status" value="1"/>
</dbReference>